<dbReference type="PANTHER" id="PTHR33384:SF1">
    <property type="entry name" value="EXPRESSED PROTEIN"/>
    <property type="match status" value="1"/>
</dbReference>
<protein>
    <submittedName>
        <fullName evidence="1">Uncharacterized protein</fullName>
    </submittedName>
</protein>
<dbReference type="Proteomes" id="UP000825935">
    <property type="component" value="Chromosome 27"/>
</dbReference>
<dbReference type="EMBL" id="CM035432">
    <property type="protein sequence ID" value="KAH7295844.1"/>
    <property type="molecule type" value="Genomic_DNA"/>
</dbReference>
<evidence type="ECO:0000313" key="2">
    <source>
        <dbReference type="Proteomes" id="UP000825935"/>
    </source>
</evidence>
<dbReference type="PANTHER" id="PTHR33384">
    <property type="entry name" value="EXPRESSED PROTEIN"/>
    <property type="match status" value="1"/>
</dbReference>
<proteinExistence type="predicted"/>
<name>A0A8T2RJ31_CERRI</name>
<accession>A0A8T2RJ31</accession>
<sequence>MDSCMVNLDFVQHIAGLNPLDTKVDPAARARCKAGPQISPSDEQLVCPKPCRITPSCFAPEFMKPFFLWESSSGMLECETSYEVLEIFLKKGVMSRDGGEISSFGRSPSYCSPPCRSSNPVVHDAHFCNQRSCSSVVVMRPKPIPVPSLIACPAVRVEGFECPCSDAM</sequence>
<dbReference type="AlphaFoldDB" id="A0A8T2RJ31"/>
<reference evidence="1 2" key="1">
    <citation type="submission" date="2021-08" db="EMBL/GenBank/DDBJ databases">
        <title>WGS assembly of Ceratopteris richardii.</title>
        <authorList>
            <person name="Marchant D.B."/>
            <person name="Chen G."/>
            <person name="Jenkins J."/>
            <person name="Shu S."/>
            <person name="Leebens-Mack J."/>
            <person name="Grimwood J."/>
            <person name="Schmutz J."/>
            <person name="Soltis P."/>
            <person name="Soltis D."/>
            <person name="Chen Z.-H."/>
        </authorList>
    </citation>
    <scope>NUCLEOTIDE SEQUENCE [LARGE SCALE GENOMIC DNA]</scope>
    <source>
        <strain evidence="1">Whitten #5841</strain>
        <tissue evidence="1">Leaf</tissue>
    </source>
</reference>
<dbReference type="EMBL" id="CM035432">
    <property type="protein sequence ID" value="KAH7295845.1"/>
    <property type="molecule type" value="Genomic_DNA"/>
</dbReference>
<gene>
    <name evidence="1" type="ORF">KP509_27G068200</name>
</gene>
<evidence type="ECO:0000313" key="1">
    <source>
        <dbReference type="EMBL" id="KAH7295844.1"/>
    </source>
</evidence>
<comment type="caution">
    <text evidence="1">The sequence shown here is derived from an EMBL/GenBank/DDBJ whole genome shotgun (WGS) entry which is preliminary data.</text>
</comment>
<organism evidence="1 2">
    <name type="scientific">Ceratopteris richardii</name>
    <name type="common">Triangle waterfern</name>
    <dbReference type="NCBI Taxonomy" id="49495"/>
    <lineage>
        <taxon>Eukaryota</taxon>
        <taxon>Viridiplantae</taxon>
        <taxon>Streptophyta</taxon>
        <taxon>Embryophyta</taxon>
        <taxon>Tracheophyta</taxon>
        <taxon>Polypodiopsida</taxon>
        <taxon>Polypodiidae</taxon>
        <taxon>Polypodiales</taxon>
        <taxon>Pteridineae</taxon>
        <taxon>Pteridaceae</taxon>
        <taxon>Parkerioideae</taxon>
        <taxon>Ceratopteris</taxon>
    </lineage>
</organism>
<keyword evidence="2" id="KW-1185">Reference proteome</keyword>
<dbReference type="OMA" id="WPEINEK"/>